<dbReference type="SUPFAM" id="SSF55904">
    <property type="entry name" value="Ornithine decarboxylase C-terminal domain"/>
    <property type="match status" value="1"/>
</dbReference>
<name>A0A9J9QAB4_ACIET</name>
<accession>A0A9J9QAB4</accession>
<dbReference type="PIRSF" id="PIRSF009393">
    <property type="entry name" value="Orn_decarb"/>
    <property type="match status" value="1"/>
</dbReference>
<dbReference type="InterPro" id="IPR000310">
    <property type="entry name" value="Orn/Lys/Arg_deCO2ase_major_dom"/>
</dbReference>
<evidence type="ECO:0000313" key="9">
    <source>
        <dbReference type="Proteomes" id="UP000000450"/>
    </source>
</evidence>
<dbReference type="Pfam" id="PF03711">
    <property type="entry name" value="OKR_DC_1_C"/>
    <property type="match status" value="1"/>
</dbReference>
<evidence type="ECO:0000259" key="7">
    <source>
        <dbReference type="PROSITE" id="PS00703"/>
    </source>
</evidence>
<evidence type="ECO:0000256" key="3">
    <source>
        <dbReference type="ARBA" id="ARBA00022898"/>
    </source>
</evidence>
<dbReference type="InterPro" id="IPR015421">
    <property type="entry name" value="PyrdxlP-dep_Trfase_major"/>
</dbReference>
<dbReference type="Gene3D" id="3.90.1150.10">
    <property type="entry name" value="Aspartate Aminotransferase, domain 1"/>
    <property type="match status" value="1"/>
</dbReference>
<protein>
    <submittedName>
        <fullName evidence="8">Lysine decarboxylase</fullName>
        <ecNumber evidence="8">4.1.1.18</ecNumber>
    </submittedName>
</protein>
<feature type="domain" description="Orn/Lys/Arg decarboxylases family 1 pyridoxal-P attachment site" evidence="7">
    <location>
        <begin position="392"/>
        <end position="406"/>
    </location>
</feature>
<dbReference type="KEGG" id="dia:Dtpsy_2252"/>
<dbReference type="EMBL" id="CP001392">
    <property type="protein sequence ID" value="ACM33690.1"/>
    <property type="molecule type" value="Genomic_DNA"/>
</dbReference>
<dbReference type="PROSITE" id="PS00703">
    <property type="entry name" value="OKR_DC_1"/>
    <property type="match status" value="1"/>
</dbReference>
<dbReference type="Gene3D" id="3.40.640.10">
    <property type="entry name" value="Type I PLP-dependent aspartate aminotransferase-like (Major domain)"/>
    <property type="match status" value="1"/>
</dbReference>
<dbReference type="GO" id="GO:0008923">
    <property type="term" value="F:lysine decarboxylase activity"/>
    <property type="evidence" value="ECO:0007669"/>
    <property type="project" value="UniProtKB-EC"/>
</dbReference>
<dbReference type="GO" id="GO:0005829">
    <property type="term" value="C:cytosol"/>
    <property type="evidence" value="ECO:0007669"/>
    <property type="project" value="TreeGrafter"/>
</dbReference>
<dbReference type="GO" id="GO:0008792">
    <property type="term" value="F:arginine decarboxylase activity"/>
    <property type="evidence" value="ECO:0007669"/>
    <property type="project" value="TreeGrafter"/>
</dbReference>
<dbReference type="Pfam" id="PF03709">
    <property type="entry name" value="OKR_DC_1_N"/>
    <property type="match status" value="1"/>
</dbReference>
<gene>
    <name evidence="8" type="ordered locus">Dtpsy_2252</name>
</gene>
<dbReference type="InterPro" id="IPR036633">
    <property type="entry name" value="Prn/Lys/Arg_de-COase_C_sf"/>
</dbReference>
<reference evidence="8 9" key="1">
    <citation type="journal article" date="2010" name="J. Bacteriol.">
        <title>Completed genome sequence of the anaerobic iron-oxidizing bacterium Acidovorax ebreus strain TPSY.</title>
        <authorList>
            <person name="Byrne-Bailey K.G."/>
            <person name="Weber K.A."/>
            <person name="Chair A.H."/>
            <person name="Bose S."/>
            <person name="Knox T."/>
            <person name="Spanbauer T.L."/>
            <person name="Chertkov O."/>
            <person name="Coates J.D."/>
        </authorList>
    </citation>
    <scope>NUCLEOTIDE SEQUENCE [LARGE SCALE GENOMIC DNA]</scope>
    <source>
        <strain evidence="8 9">TPSY</strain>
    </source>
</reference>
<dbReference type="Pfam" id="PF01276">
    <property type="entry name" value="OKR_DC_1"/>
    <property type="match status" value="1"/>
</dbReference>
<dbReference type="PANTHER" id="PTHR45229:SF3">
    <property type="entry name" value="BIODEGRADATIVE ARGININE DECARBOXYLASE"/>
    <property type="match status" value="1"/>
</dbReference>
<organism evidence="8 9">
    <name type="scientific">Acidovorax ebreus (strain TPSY)</name>
    <name type="common">Diaphorobacter sp. (strain TPSY)</name>
    <dbReference type="NCBI Taxonomy" id="535289"/>
    <lineage>
        <taxon>Bacteria</taxon>
        <taxon>Pseudomonadati</taxon>
        <taxon>Pseudomonadota</taxon>
        <taxon>Betaproteobacteria</taxon>
        <taxon>Burkholderiales</taxon>
        <taxon>Comamonadaceae</taxon>
        <taxon>Diaphorobacter</taxon>
    </lineage>
</organism>
<dbReference type="GO" id="GO:0030170">
    <property type="term" value="F:pyridoxal phosphate binding"/>
    <property type="evidence" value="ECO:0007669"/>
    <property type="project" value="TreeGrafter"/>
</dbReference>
<evidence type="ECO:0000256" key="2">
    <source>
        <dbReference type="ARBA" id="ARBA00022793"/>
    </source>
</evidence>
<dbReference type="InterPro" id="IPR015424">
    <property type="entry name" value="PyrdxlP-dep_Trfase"/>
</dbReference>
<keyword evidence="9" id="KW-1185">Reference proteome</keyword>
<dbReference type="Gene3D" id="3.40.50.2300">
    <property type="match status" value="1"/>
</dbReference>
<comment type="similarity">
    <text evidence="1">Belongs to the Orn/Lys/Arg decarboxylase class-I family.</text>
</comment>
<keyword evidence="3 5" id="KW-0663">Pyridoxal phosphate</keyword>
<feature type="region of interest" description="Disordered" evidence="6">
    <location>
        <begin position="762"/>
        <end position="789"/>
    </location>
</feature>
<dbReference type="InterPro" id="IPR005308">
    <property type="entry name" value="OKR_de-COase_N"/>
</dbReference>
<dbReference type="Proteomes" id="UP000000450">
    <property type="component" value="Chromosome"/>
</dbReference>
<evidence type="ECO:0000256" key="5">
    <source>
        <dbReference type="PIRSR" id="PIRSR009393-1"/>
    </source>
</evidence>
<feature type="modified residue" description="N6-(pyridoxal phosphate)lysine" evidence="5">
    <location>
        <position position="397"/>
    </location>
</feature>
<keyword evidence="2" id="KW-0210">Decarboxylase</keyword>
<evidence type="ECO:0000313" key="8">
    <source>
        <dbReference type="EMBL" id="ACM33690.1"/>
    </source>
</evidence>
<dbReference type="PANTHER" id="PTHR45229">
    <property type="entry name" value="CONSTITUTIVE ORNITHINE DECARBOXYLASE"/>
    <property type="match status" value="1"/>
</dbReference>
<evidence type="ECO:0000256" key="1">
    <source>
        <dbReference type="ARBA" id="ARBA00010671"/>
    </source>
</evidence>
<dbReference type="InterPro" id="IPR011193">
    <property type="entry name" value="Orn/lys/arg_de-COase"/>
</dbReference>
<dbReference type="EC" id="4.1.1.18" evidence="8"/>
<evidence type="ECO:0000256" key="6">
    <source>
        <dbReference type="SAM" id="MobiDB-lite"/>
    </source>
</evidence>
<evidence type="ECO:0000256" key="4">
    <source>
        <dbReference type="ARBA" id="ARBA00023239"/>
    </source>
</evidence>
<dbReference type="InterPro" id="IPR008286">
    <property type="entry name" value="Prn/Lys/Arg_de-COase_C"/>
</dbReference>
<dbReference type="Gene3D" id="3.90.100.10">
    <property type="entry name" value="Orn/Lys/Arg decarboxylase, C-terminal domain"/>
    <property type="match status" value="1"/>
</dbReference>
<dbReference type="RefSeq" id="WP_015913679.1">
    <property type="nucleotide sequence ID" value="NC_011992.1"/>
</dbReference>
<dbReference type="InterPro" id="IPR015422">
    <property type="entry name" value="PyrdxlP-dep_Trfase_small"/>
</dbReference>
<dbReference type="AlphaFoldDB" id="A0A9J9QAB4"/>
<dbReference type="GO" id="GO:0006527">
    <property type="term" value="P:L-arginine catabolic process"/>
    <property type="evidence" value="ECO:0007669"/>
    <property type="project" value="TreeGrafter"/>
</dbReference>
<sequence>MKFRFPIVIIDEDYRSENTSGLGIRALAQAIEAEGFEVLGVTSYGDLSQFAQQQSRASAFILSIDDEEFTLGTGQDPIVHSLRAFIEEVRRKNADVPIYVHGETKTARHLPNDILRELHGFIHMFEDTPEFVAKHIIREAKSYLEGVQPPFFKALLDYAEDGSYSWHCPGHSGGVAFLKSPVGQMYHQFYGENMLRADVCNAVEELGQLLDHNGAIGESERNAARIFNADHCFFVTNGTSTSNKMVWHHTVAPGDVVVVDRNCHKSILHSIIMTGAIPVFLKPTRNHFGIIGPIPQSEFEPATIQAKIKANPLLRGVDAKKVKPRVLTLTQSTYDGVLYNTETIKGMLDGYVENLHFDEAWLPHAAFHPFYGSYHAMGKKRARPKQSVVYATQSIHKLLAGISQASHVLVQDSQTTKLDRHLFNEAYLMHTSTSPQYSIIASCDVAAAMMEPPGGTALVEESLVEALDFRRAMRKVEDEFGKDDWWFKVWGPDKLADEGVGRADDWIIRGDAKGKKNGPSKWHGFGALADGFNMLDPIKSTIVTPGLNLDGKFDKTGIPASIVTKYLSEHGVVVEKTGLYSFFIMFTIGITKGRWNTLLAALQQFKDDYEKNQPMWRILPEFCQQHKRYERMGLKDLCQHVHQLYAKYDIARLTTEMYLSDLTPAMKPSDAYAHIAQRKTERVEIDQLEGRITTSLITPYPPGIPLLIPGEVFNKKIVDYLKFSREFSKLCPGFETDIHGLVEIEDDNGNVRYYADCVAQGTGGSRKPRANDPESLVQVGSDGPFGRTI</sequence>
<dbReference type="FunFam" id="3.40.640.10:FF:000008">
    <property type="entry name" value="Lysine decarboxylase, inducible"/>
    <property type="match status" value="1"/>
</dbReference>
<proteinExistence type="inferred from homology"/>
<dbReference type="SUPFAM" id="SSF53383">
    <property type="entry name" value="PLP-dependent transferases"/>
    <property type="match status" value="1"/>
</dbReference>
<keyword evidence="4 8" id="KW-0456">Lyase</keyword>